<dbReference type="Pfam" id="PF00085">
    <property type="entry name" value="Thioredoxin"/>
    <property type="match status" value="1"/>
</dbReference>
<dbReference type="InterPro" id="IPR036249">
    <property type="entry name" value="Thioredoxin-like_sf"/>
</dbReference>
<feature type="region of interest" description="Disordered" evidence="2">
    <location>
        <begin position="265"/>
        <end position="349"/>
    </location>
</feature>
<evidence type="ECO:0000313" key="5">
    <source>
        <dbReference type="Proteomes" id="UP001235939"/>
    </source>
</evidence>
<dbReference type="SUPFAM" id="SSF52833">
    <property type="entry name" value="Thioredoxin-like"/>
    <property type="match status" value="1"/>
</dbReference>
<evidence type="ECO:0000256" key="2">
    <source>
        <dbReference type="SAM" id="MobiDB-lite"/>
    </source>
</evidence>
<organism evidence="4 5">
    <name type="scientific">Cordylochernes scorpioides</name>
    <dbReference type="NCBI Taxonomy" id="51811"/>
    <lineage>
        <taxon>Eukaryota</taxon>
        <taxon>Metazoa</taxon>
        <taxon>Ecdysozoa</taxon>
        <taxon>Arthropoda</taxon>
        <taxon>Chelicerata</taxon>
        <taxon>Arachnida</taxon>
        <taxon>Pseudoscorpiones</taxon>
        <taxon>Cheliferoidea</taxon>
        <taxon>Chernetidae</taxon>
        <taxon>Cordylochernes</taxon>
    </lineage>
</organism>
<dbReference type="InterPro" id="IPR013766">
    <property type="entry name" value="Thioredoxin_domain"/>
</dbReference>
<evidence type="ECO:0000256" key="1">
    <source>
        <dbReference type="ARBA" id="ARBA00006347"/>
    </source>
</evidence>
<reference evidence="4 5" key="1">
    <citation type="submission" date="2022-01" db="EMBL/GenBank/DDBJ databases">
        <title>A chromosomal length assembly of Cordylochernes scorpioides.</title>
        <authorList>
            <person name="Zeh D."/>
            <person name="Zeh J."/>
        </authorList>
    </citation>
    <scope>NUCLEOTIDE SEQUENCE [LARGE SCALE GENOMIC DNA]</scope>
    <source>
        <strain evidence="4">IN4F17</strain>
        <tissue evidence="4">Whole Body</tissue>
    </source>
</reference>
<dbReference type="Proteomes" id="UP001235939">
    <property type="component" value="Chromosome 14"/>
</dbReference>
<dbReference type="EMBL" id="CP092876">
    <property type="protein sequence ID" value="UYV77046.1"/>
    <property type="molecule type" value="Genomic_DNA"/>
</dbReference>
<feature type="compositionally biased region" description="Acidic residues" evidence="2">
    <location>
        <begin position="119"/>
        <end position="134"/>
    </location>
</feature>
<dbReference type="PANTHER" id="PTHR18929:SF240">
    <property type="entry name" value="PROTEIN DISULFIDE-ISOMERASE"/>
    <property type="match status" value="1"/>
</dbReference>
<name>A0ABY6L7C1_9ARAC</name>
<dbReference type="CDD" id="cd02995">
    <property type="entry name" value="PDI_a_PDI_a'_C"/>
    <property type="match status" value="1"/>
</dbReference>
<sequence length="554" mass="60393">MEAFAADSNMSTDTAPLYPWSGTIAEVYQLDAPWCGHCKQLAPIYDQLGEKYKDNSAVVIAKLDATANELEHTKINSFPTIKLYKKDSNEVVDYNGVRALDGLTKFLETGGEFGKGPSEDDMEEEEEDSDDDEAADSKKDELKRGRPAMIMLEGIKETTRRLLESLSTWSHLCFPAPAMNPAKMKKKNAKKPIVDIAALDKEDEMVLSRHLHILCGVGHPALKPLHEDMIRYIATRNKLIKVLCADVENLTDTLNAFAELDDFKEENKPPTASHSTQTSPAPSCMETSSQTDPIKPATPVPAALPTKKPAPMVPAPAPSKRKQPEAPNPPAKRTNLQGPAKPVPSHAPKPAAARLTLHGEKSAPHTVVISDNPQADPREMLKAVRAAHTLPQGVWASLRTKGKLVLHSSNPDTIPAVTTSLANKLDGMKVRQQKEILPRICLFKVDEETYNSTIEEPLLETPAVKQLTGDKVVRVAHRPGPPASSTGLHPRFSLHQGAVSLTSPASSSPAMTPPLPDLRIPCHQSAFCSHVGARRPYLIGQLARNPKTTIFSHS</sequence>
<feature type="domain" description="Thioredoxin" evidence="3">
    <location>
        <begin position="1"/>
        <end position="112"/>
    </location>
</feature>
<accession>A0ABY6L7C1</accession>
<proteinExistence type="inferred from homology"/>
<dbReference type="PROSITE" id="PS51352">
    <property type="entry name" value="THIOREDOXIN_2"/>
    <property type="match status" value="1"/>
</dbReference>
<evidence type="ECO:0000259" key="3">
    <source>
        <dbReference type="PROSITE" id="PS51352"/>
    </source>
</evidence>
<gene>
    <name evidence="4" type="ORF">LAZ67_14002985</name>
</gene>
<feature type="region of interest" description="Disordered" evidence="2">
    <location>
        <begin position="109"/>
        <end position="143"/>
    </location>
</feature>
<protein>
    <submittedName>
        <fullName evidence="4">Pdi</fullName>
    </submittedName>
</protein>
<comment type="similarity">
    <text evidence="1">Belongs to the protein disulfide isomerase family.</text>
</comment>
<keyword evidence="5" id="KW-1185">Reference proteome</keyword>
<feature type="compositionally biased region" description="Polar residues" evidence="2">
    <location>
        <begin position="270"/>
        <end position="292"/>
    </location>
</feature>
<dbReference type="Gene3D" id="3.40.30.10">
    <property type="entry name" value="Glutaredoxin"/>
    <property type="match status" value="1"/>
</dbReference>
<evidence type="ECO:0000313" key="4">
    <source>
        <dbReference type="EMBL" id="UYV77046.1"/>
    </source>
</evidence>
<dbReference type="PANTHER" id="PTHR18929">
    <property type="entry name" value="PROTEIN DISULFIDE ISOMERASE"/>
    <property type="match status" value="1"/>
</dbReference>